<keyword evidence="3" id="KW-0804">Transcription</keyword>
<dbReference type="SUPFAM" id="SSF52172">
    <property type="entry name" value="CheY-like"/>
    <property type="match status" value="1"/>
</dbReference>
<dbReference type="Pfam" id="PF17853">
    <property type="entry name" value="GGDEF_2"/>
    <property type="match status" value="1"/>
</dbReference>
<dbReference type="Gene3D" id="3.40.50.2300">
    <property type="match status" value="1"/>
</dbReference>
<feature type="modified residue" description="4-aspartylphosphate" evidence="4">
    <location>
        <position position="55"/>
    </location>
</feature>
<dbReference type="Proteomes" id="UP001304650">
    <property type="component" value="Chromosome"/>
</dbReference>
<evidence type="ECO:0000259" key="6">
    <source>
        <dbReference type="PROSITE" id="PS50110"/>
    </source>
</evidence>
<dbReference type="Pfam" id="PF00072">
    <property type="entry name" value="Response_reg"/>
    <property type="match status" value="1"/>
</dbReference>
<accession>A0AA96LQN1</accession>
<keyword evidence="8" id="KW-1185">Reference proteome</keyword>
<dbReference type="SUPFAM" id="SSF46689">
    <property type="entry name" value="Homeodomain-like"/>
    <property type="match status" value="2"/>
</dbReference>
<evidence type="ECO:0000256" key="1">
    <source>
        <dbReference type="ARBA" id="ARBA00023015"/>
    </source>
</evidence>
<evidence type="ECO:0000256" key="2">
    <source>
        <dbReference type="ARBA" id="ARBA00023125"/>
    </source>
</evidence>
<organism evidence="7 8">
    <name type="scientific">Paenibacillus roseopurpureus</name>
    <dbReference type="NCBI Taxonomy" id="2918901"/>
    <lineage>
        <taxon>Bacteria</taxon>
        <taxon>Bacillati</taxon>
        <taxon>Bacillota</taxon>
        <taxon>Bacilli</taxon>
        <taxon>Bacillales</taxon>
        <taxon>Paenibacillaceae</taxon>
        <taxon>Paenibacillus</taxon>
    </lineage>
</organism>
<dbReference type="InterPro" id="IPR020449">
    <property type="entry name" value="Tscrpt_reg_AraC-type_HTH"/>
</dbReference>
<feature type="domain" description="HTH araC/xylS-type" evidence="5">
    <location>
        <begin position="433"/>
        <end position="530"/>
    </location>
</feature>
<keyword evidence="2" id="KW-0238">DNA-binding</keyword>
<dbReference type="Gene3D" id="1.10.10.60">
    <property type="entry name" value="Homeodomain-like"/>
    <property type="match status" value="2"/>
</dbReference>
<dbReference type="GO" id="GO:0003700">
    <property type="term" value="F:DNA-binding transcription factor activity"/>
    <property type="evidence" value="ECO:0007669"/>
    <property type="project" value="InterPro"/>
</dbReference>
<name>A0AA96LQN1_9BACL</name>
<dbReference type="CDD" id="cd17536">
    <property type="entry name" value="REC_YesN-like"/>
    <property type="match status" value="1"/>
</dbReference>
<dbReference type="KEGG" id="proo:MJB10_05400"/>
<reference evidence="7" key="1">
    <citation type="submission" date="2022-02" db="EMBL/GenBank/DDBJ databases">
        <title>Paenibacillus sp. MBLB1832 Whole Genome Shotgun Sequencing.</title>
        <authorList>
            <person name="Hwang C.Y."/>
            <person name="Cho E.-S."/>
            <person name="Seo M.-J."/>
        </authorList>
    </citation>
    <scope>NUCLEOTIDE SEQUENCE</scope>
    <source>
        <strain evidence="7">MBLB1832</strain>
    </source>
</reference>
<keyword evidence="4" id="KW-0597">Phosphoprotein</keyword>
<dbReference type="PANTHER" id="PTHR43280:SF2">
    <property type="entry name" value="HTH-TYPE TRANSCRIPTIONAL REGULATOR EXSA"/>
    <property type="match status" value="1"/>
</dbReference>
<gene>
    <name evidence="7" type="ORF">MJB10_05400</name>
</gene>
<dbReference type="PROSITE" id="PS01124">
    <property type="entry name" value="HTH_ARAC_FAMILY_2"/>
    <property type="match status" value="1"/>
</dbReference>
<dbReference type="SMART" id="SM00448">
    <property type="entry name" value="REC"/>
    <property type="match status" value="1"/>
</dbReference>
<evidence type="ECO:0000313" key="8">
    <source>
        <dbReference type="Proteomes" id="UP001304650"/>
    </source>
</evidence>
<dbReference type="PROSITE" id="PS50110">
    <property type="entry name" value="RESPONSE_REGULATORY"/>
    <property type="match status" value="1"/>
</dbReference>
<keyword evidence="1" id="KW-0805">Transcription regulation</keyword>
<dbReference type="PANTHER" id="PTHR43280">
    <property type="entry name" value="ARAC-FAMILY TRANSCRIPTIONAL REGULATOR"/>
    <property type="match status" value="1"/>
</dbReference>
<dbReference type="InterPro" id="IPR041522">
    <property type="entry name" value="CdaR_GGDEF"/>
</dbReference>
<dbReference type="GO" id="GO:0043565">
    <property type="term" value="F:sequence-specific DNA binding"/>
    <property type="evidence" value="ECO:0007669"/>
    <property type="project" value="InterPro"/>
</dbReference>
<dbReference type="AlphaFoldDB" id="A0AA96LQN1"/>
<evidence type="ECO:0000256" key="4">
    <source>
        <dbReference type="PROSITE-ProRule" id="PRU00169"/>
    </source>
</evidence>
<dbReference type="InterPro" id="IPR001789">
    <property type="entry name" value="Sig_transdc_resp-reg_receiver"/>
</dbReference>
<evidence type="ECO:0000313" key="7">
    <source>
        <dbReference type="EMBL" id="WNR45541.1"/>
    </source>
</evidence>
<dbReference type="PRINTS" id="PR00032">
    <property type="entry name" value="HTHARAC"/>
</dbReference>
<dbReference type="InterPro" id="IPR009057">
    <property type="entry name" value="Homeodomain-like_sf"/>
</dbReference>
<dbReference type="InterPro" id="IPR011006">
    <property type="entry name" value="CheY-like_superfamily"/>
</dbReference>
<sequence>MMKLVVIDDIRSVLDVVAKKIDWRAHGIEVVGTALDGEEGLQLIEAFRPELVLTDIRMPKQDGLELTRQVLAHSPGSKVIIMSAYTDFSYAQQAIRLGAFDFIKKPFAIEEVLAGVLKAKQAWLDQNQALLQQKEMEVKLKESLPILQQEYMALLIHYRTDESNAMQRWKFLEIDLEPKRLTVLVVEIDHFVDKYQAMPAQEIELVRFALQNIMEETILFYTRGFIFRESLNRFVCILQDEEGLNVTGLAEACCVNIETYTRFTISVGISCTAASVMDLPEAYQQAMRALTFHFYTGGNGAFHYSTLAESAKGGNRYASGKDEDFVFAFRSGNKQKTLELLEEMLQALLAHDPLPEPEYAASVCKELCSKLIRILLEKLNYERIGGLDAQVKALSKEDRNSLSEYRQLLKDIIEQGCRMIMEERTDESKAIIYRSMLYIKEHLSEELSLEHCAKQVNLSWGYFSNLFKKVAGVTFQQFVLTERMERAKVMMLENYQIQEIAAELGYEHRRYFSEVFKKYTGMTPSEFKDSYKPSSNL</sequence>
<dbReference type="InterPro" id="IPR018062">
    <property type="entry name" value="HTH_AraC-typ_CS"/>
</dbReference>
<feature type="domain" description="Response regulatory" evidence="6">
    <location>
        <begin position="3"/>
        <end position="120"/>
    </location>
</feature>
<dbReference type="Pfam" id="PF12833">
    <property type="entry name" value="HTH_18"/>
    <property type="match status" value="1"/>
</dbReference>
<dbReference type="SMART" id="SM00342">
    <property type="entry name" value="HTH_ARAC"/>
    <property type="match status" value="1"/>
</dbReference>
<evidence type="ECO:0000256" key="3">
    <source>
        <dbReference type="ARBA" id="ARBA00023163"/>
    </source>
</evidence>
<dbReference type="EMBL" id="CP130319">
    <property type="protein sequence ID" value="WNR45541.1"/>
    <property type="molecule type" value="Genomic_DNA"/>
</dbReference>
<dbReference type="GO" id="GO:0000160">
    <property type="term" value="P:phosphorelay signal transduction system"/>
    <property type="evidence" value="ECO:0007669"/>
    <property type="project" value="InterPro"/>
</dbReference>
<protein>
    <submittedName>
        <fullName evidence="7">Response regulator</fullName>
    </submittedName>
</protein>
<dbReference type="InterPro" id="IPR018060">
    <property type="entry name" value="HTH_AraC"/>
</dbReference>
<evidence type="ECO:0000259" key="5">
    <source>
        <dbReference type="PROSITE" id="PS01124"/>
    </source>
</evidence>
<dbReference type="PROSITE" id="PS00041">
    <property type="entry name" value="HTH_ARAC_FAMILY_1"/>
    <property type="match status" value="1"/>
</dbReference>
<proteinExistence type="predicted"/>
<dbReference type="RefSeq" id="WP_314802369.1">
    <property type="nucleotide sequence ID" value="NZ_CP130319.1"/>
</dbReference>